<dbReference type="InterPro" id="IPR017452">
    <property type="entry name" value="GPCR_Rhodpsn_7TM"/>
</dbReference>
<evidence type="ECO:0000256" key="5">
    <source>
        <dbReference type="ARBA" id="ARBA00023040"/>
    </source>
</evidence>
<keyword evidence="9" id="KW-0325">Glycoprotein</keyword>
<dbReference type="InterPro" id="IPR051509">
    <property type="entry name" value="GPCR_Orphan/Phoenixin"/>
</dbReference>
<dbReference type="Proteomes" id="UP001176940">
    <property type="component" value="Unassembled WGS sequence"/>
</dbReference>
<evidence type="ECO:0000256" key="7">
    <source>
        <dbReference type="ARBA" id="ARBA00023157"/>
    </source>
</evidence>
<organism evidence="13 14">
    <name type="scientific">Ranitomeya imitator</name>
    <name type="common">mimic poison frog</name>
    <dbReference type="NCBI Taxonomy" id="111125"/>
    <lineage>
        <taxon>Eukaryota</taxon>
        <taxon>Metazoa</taxon>
        <taxon>Chordata</taxon>
        <taxon>Craniata</taxon>
        <taxon>Vertebrata</taxon>
        <taxon>Euteleostomi</taxon>
        <taxon>Amphibia</taxon>
        <taxon>Batrachia</taxon>
        <taxon>Anura</taxon>
        <taxon>Neobatrachia</taxon>
        <taxon>Hyloidea</taxon>
        <taxon>Dendrobatidae</taxon>
        <taxon>Dendrobatinae</taxon>
        <taxon>Ranitomeya</taxon>
    </lineage>
</organism>
<keyword evidence="8" id="KW-0675">Receptor</keyword>
<keyword evidence="14" id="KW-1185">Reference proteome</keyword>
<accession>A0ABN9KZ38</accession>
<evidence type="ECO:0000256" key="1">
    <source>
        <dbReference type="ARBA" id="ARBA00004651"/>
    </source>
</evidence>
<comment type="caution">
    <text evidence="13">The sequence shown here is derived from an EMBL/GenBank/DDBJ whole genome shotgun (WGS) entry which is preliminary data.</text>
</comment>
<protein>
    <recommendedName>
        <fullName evidence="12">G-protein coupled receptors family 1 profile domain-containing protein</fullName>
    </recommendedName>
</protein>
<sequence>MSYRSHTQNPANQLLLVLTRAAQHSSTEVIVAATSANIFRSALHFAHIIITVPDWAHNLEFLSAAAVSMAGHELQKSNASLLPTDLSPGSVAKLASLGIIACVSLLGNLLFAFLTLRDKSLHRTPYYLMLDLCIGDFIRSLLCFPLVLKSISSGSQWTYSKRSCRIVAFGAVLLCFHAAFMLLSISLTRYMAIAHHRFYCKRMTGWACTLIIAMAWILSMAMALPPVFEVGTYKFIKEEDQCTFEHRYVKANDSLGFLLMLAFIVGATHFIYMKLLFFIYDHRKMKPAQLTPAISQNWSFHGPGAAGQAAANWIAGFGRGPTPPTLVGMRQTTQTQIRRLLGLEEFKQEKRLSKMFYVITFLFLLFWAPYLVACYLRVFMKSAALPQGYLTVAVWLTFAQAGINPIVCFMLNKEIRLCLKSYVPCRNTQTQREPYIDA</sequence>
<dbReference type="Pfam" id="PF00001">
    <property type="entry name" value="7tm_1"/>
    <property type="match status" value="1"/>
</dbReference>
<keyword evidence="7" id="KW-1015">Disulfide bond</keyword>
<feature type="domain" description="G-protein coupled receptors family 1 profile" evidence="12">
    <location>
        <begin position="107"/>
        <end position="408"/>
    </location>
</feature>
<reference evidence="13" key="1">
    <citation type="submission" date="2023-07" db="EMBL/GenBank/DDBJ databases">
        <authorList>
            <person name="Stuckert A."/>
        </authorList>
    </citation>
    <scope>NUCLEOTIDE SEQUENCE</scope>
</reference>
<keyword evidence="6 11" id="KW-0472">Membrane</keyword>
<name>A0ABN9KZ38_9NEOB</name>
<dbReference type="PRINTS" id="PR00237">
    <property type="entry name" value="GPCRRHODOPSN"/>
</dbReference>
<evidence type="ECO:0000256" key="9">
    <source>
        <dbReference type="ARBA" id="ARBA00023180"/>
    </source>
</evidence>
<evidence type="ECO:0000256" key="6">
    <source>
        <dbReference type="ARBA" id="ARBA00023136"/>
    </source>
</evidence>
<evidence type="ECO:0000256" key="10">
    <source>
        <dbReference type="ARBA" id="ARBA00023224"/>
    </source>
</evidence>
<feature type="transmembrane region" description="Helical" evidence="11">
    <location>
        <begin position="392"/>
        <end position="411"/>
    </location>
</feature>
<evidence type="ECO:0000256" key="2">
    <source>
        <dbReference type="ARBA" id="ARBA00022475"/>
    </source>
</evidence>
<keyword evidence="3 11" id="KW-0812">Transmembrane</keyword>
<dbReference type="Gene3D" id="1.20.1070.10">
    <property type="entry name" value="Rhodopsin 7-helix transmembrane proteins"/>
    <property type="match status" value="1"/>
</dbReference>
<dbReference type="SUPFAM" id="SSF81321">
    <property type="entry name" value="Family A G protein-coupled receptor-like"/>
    <property type="match status" value="1"/>
</dbReference>
<keyword evidence="10" id="KW-0807">Transducer</keyword>
<comment type="subcellular location">
    <subcellularLocation>
        <location evidence="1">Cell membrane</location>
        <topology evidence="1">Multi-pass membrane protein</topology>
    </subcellularLocation>
</comment>
<dbReference type="EMBL" id="CAUEEQ010003335">
    <property type="protein sequence ID" value="CAJ0924961.1"/>
    <property type="molecule type" value="Genomic_DNA"/>
</dbReference>
<keyword evidence="2" id="KW-1003">Cell membrane</keyword>
<dbReference type="PANTHER" id="PTHR19268">
    <property type="entry name" value="G PROTEIN-COUPLED RECEPTOR"/>
    <property type="match status" value="1"/>
</dbReference>
<keyword evidence="5" id="KW-0297">G-protein coupled receptor</keyword>
<evidence type="ECO:0000256" key="4">
    <source>
        <dbReference type="ARBA" id="ARBA00022989"/>
    </source>
</evidence>
<evidence type="ECO:0000256" key="11">
    <source>
        <dbReference type="SAM" id="Phobius"/>
    </source>
</evidence>
<feature type="transmembrane region" description="Helical" evidence="11">
    <location>
        <begin position="204"/>
        <end position="224"/>
    </location>
</feature>
<evidence type="ECO:0000313" key="14">
    <source>
        <dbReference type="Proteomes" id="UP001176940"/>
    </source>
</evidence>
<dbReference type="PROSITE" id="PS50262">
    <property type="entry name" value="G_PROTEIN_RECEP_F1_2"/>
    <property type="match status" value="1"/>
</dbReference>
<feature type="transmembrane region" description="Helical" evidence="11">
    <location>
        <begin position="168"/>
        <end position="192"/>
    </location>
</feature>
<feature type="transmembrane region" description="Helical" evidence="11">
    <location>
        <begin position="126"/>
        <end position="148"/>
    </location>
</feature>
<proteinExistence type="predicted"/>
<keyword evidence="4 11" id="KW-1133">Transmembrane helix</keyword>
<dbReference type="CDD" id="cd15005">
    <property type="entry name" value="7tmA_SREB-like"/>
    <property type="match status" value="1"/>
</dbReference>
<gene>
    <name evidence="13" type="ORF">RIMI_LOCUS2392289</name>
</gene>
<evidence type="ECO:0000256" key="3">
    <source>
        <dbReference type="ARBA" id="ARBA00022692"/>
    </source>
</evidence>
<dbReference type="InterPro" id="IPR000276">
    <property type="entry name" value="GPCR_Rhodpsn"/>
</dbReference>
<evidence type="ECO:0000313" key="13">
    <source>
        <dbReference type="EMBL" id="CAJ0924961.1"/>
    </source>
</evidence>
<feature type="transmembrane region" description="Helical" evidence="11">
    <location>
        <begin position="356"/>
        <end position="380"/>
    </location>
</feature>
<feature type="transmembrane region" description="Helical" evidence="11">
    <location>
        <begin position="94"/>
        <end position="114"/>
    </location>
</feature>
<evidence type="ECO:0000256" key="8">
    <source>
        <dbReference type="ARBA" id="ARBA00023170"/>
    </source>
</evidence>
<feature type="transmembrane region" description="Helical" evidence="11">
    <location>
        <begin position="257"/>
        <end position="280"/>
    </location>
</feature>
<dbReference type="PANTHER" id="PTHR19268:SF8">
    <property type="entry name" value="G-PROTEIN COUPLED RECEPTOR 27-RELATED"/>
    <property type="match status" value="1"/>
</dbReference>
<evidence type="ECO:0000259" key="12">
    <source>
        <dbReference type="PROSITE" id="PS50262"/>
    </source>
</evidence>